<dbReference type="EMBL" id="CP034145">
    <property type="protein sequence ID" value="AZH25501.1"/>
    <property type="molecule type" value="Genomic_DNA"/>
</dbReference>
<keyword evidence="2" id="KW-1185">Reference proteome</keyword>
<proteinExistence type="predicted"/>
<accession>A0A3G8QUP4</accession>
<dbReference type="InterPro" id="IPR003718">
    <property type="entry name" value="OsmC/Ohr_fam"/>
</dbReference>
<name>A0A3G8QUP4_9EURY</name>
<dbReference type="InterPro" id="IPR052924">
    <property type="entry name" value="OsmC/Ohr_hydroprdx_reductase"/>
</dbReference>
<evidence type="ECO:0000313" key="2">
    <source>
        <dbReference type="Proteomes" id="UP000282007"/>
    </source>
</evidence>
<organism evidence="1 2">
    <name type="scientific">Haloplanus aerogenes</name>
    <dbReference type="NCBI Taxonomy" id="660522"/>
    <lineage>
        <taxon>Archaea</taxon>
        <taxon>Methanobacteriati</taxon>
        <taxon>Methanobacteriota</taxon>
        <taxon>Stenosarchaea group</taxon>
        <taxon>Halobacteria</taxon>
        <taxon>Halobacteriales</taxon>
        <taxon>Haloferacaceae</taxon>
        <taxon>Haloplanus</taxon>
    </lineage>
</organism>
<protein>
    <submittedName>
        <fullName evidence="1">OsmC family peroxiredoxin</fullName>
    </submittedName>
</protein>
<dbReference type="KEGG" id="haer:DU502_08950"/>
<dbReference type="PANTHER" id="PTHR35368">
    <property type="entry name" value="HYDROPEROXIDE REDUCTASE"/>
    <property type="match status" value="1"/>
</dbReference>
<dbReference type="Gene3D" id="3.30.300.20">
    <property type="match status" value="1"/>
</dbReference>
<dbReference type="Pfam" id="PF02566">
    <property type="entry name" value="OsmC"/>
    <property type="match status" value="1"/>
</dbReference>
<reference evidence="1 2" key="1">
    <citation type="submission" date="2018-07" db="EMBL/GenBank/DDBJ databases">
        <title>Genome sequences of Haloplanus aerogenes JCM 16430T.</title>
        <authorList>
            <person name="Kim Y.B."/>
            <person name="Roh S.W."/>
        </authorList>
    </citation>
    <scope>NUCLEOTIDE SEQUENCE [LARGE SCALE GENOMIC DNA]</scope>
    <source>
        <strain evidence="1 2">JCM 16430</strain>
    </source>
</reference>
<dbReference type="Proteomes" id="UP000282007">
    <property type="component" value="Chromosome"/>
</dbReference>
<gene>
    <name evidence="1" type="ORF">DU502_08950</name>
</gene>
<evidence type="ECO:0000313" key="1">
    <source>
        <dbReference type="EMBL" id="AZH25501.1"/>
    </source>
</evidence>
<dbReference type="InterPro" id="IPR036102">
    <property type="entry name" value="OsmC/Ohrsf"/>
</dbReference>
<dbReference type="SUPFAM" id="SSF82784">
    <property type="entry name" value="OsmC-like"/>
    <property type="match status" value="1"/>
</dbReference>
<dbReference type="InterPro" id="IPR015946">
    <property type="entry name" value="KH_dom-like_a/b"/>
</dbReference>
<dbReference type="PANTHER" id="PTHR35368:SF1">
    <property type="entry name" value="HYDROPEROXIDE REDUCTASE"/>
    <property type="match status" value="1"/>
</dbReference>
<dbReference type="AlphaFoldDB" id="A0A3G8QUP4"/>
<sequence>MWPHPMTLTSVIRTPSRRGPRYTDFDSHQSCWRGVTRFDSRLPGTDRSNYDMLTRTIVMAQESTATTVTVTGRSEGPKRTTIETARTEFVIGDASPLEHLLGSLAACLNVIGHLVAKERGIVLRGLDVDVEGDIDPAKYKGGETDARAGFSSIRAHVTVDTDADADAVQDWMATVEERCPVADNLGAGVDVHVDVDRA</sequence>